<dbReference type="PANTHER" id="PTHR11349">
    <property type="entry name" value="NUCLEOSIDE DIPHOSPHATE KINASE"/>
    <property type="match status" value="1"/>
</dbReference>
<accession>A0A3G2S280</accession>
<dbReference type="GO" id="GO:0006183">
    <property type="term" value="P:GTP biosynthetic process"/>
    <property type="evidence" value="ECO:0007669"/>
    <property type="project" value="InterPro"/>
</dbReference>
<dbReference type="FunFam" id="3.30.70.141:FF:000002">
    <property type="entry name" value="Nucleoside diphosphate kinase"/>
    <property type="match status" value="1"/>
</dbReference>
<dbReference type="InterPro" id="IPR036850">
    <property type="entry name" value="NDK-like_dom_sf"/>
</dbReference>
<evidence type="ECO:0000256" key="4">
    <source>
        <dbReference type="ARBA" id="ARBA00017632"/>
    </source>
</evidence>
<feature type="binding site" evidence="7">
    <location>
        <position position="171"/>
    </location>
    <ligand>
        <name>ATP</name>
        <dbReference type="ChEBI" id="CHEBI:30616"/>
    </ligand>
</feature>
<dbReference type="GO" id="GO:0006241">
    <property type="term" value="P:CTP biosynthetic process"/>
    <property type="evidence" value="ECO:0007669"/>
    <property type="project" value="InterPro"/>
</dbReference>
<dbReference type="OrthoDB" id="2162449at2759"/>
<dbReference type="EMBL" id="CP033149">
    <property type="protein sequence ID" value="AYO42074.1"/>
    <property type="molecule type" value="Genomic_DNA"/>
</dbReference>
<dbReference type="InterPro" id="IPR001564">
    <property type="entry name" value="Nucleoside_diP_kinase"/>
</dbReference>
<feature type="binding site" evidence="7">
    <location>
        <position position="192"/>
    </location>
    <ligand>
        <name>ATP</name>
        <dbReference type="ChEBI" id="CHEBI:30616"/>
    </ligand>
</feature>
<feature type="active site" description="Pros-phosphohistidine intermediate" evidence="7">
    <location>
        <position position="195"/>
    </location>
</feature>
<feature type="binding site" evidence="7">
    <location>
        <position position="165"/>
    </location>
    <ligand>
        <name>ATP</name>
        <dbReference type="ChEBI" id="CHEBI:30616"/>
    </ligand>
</feature>
<dbReference type="STRING" id="425264.A0A3G2S280"/>
<evidence type="ECO:0000256" key="2">
    <source>
        <dbReference type="ARBA" id="ARBA00008142"/>
    </source>
</evidence>
<keyword evidence="6 10" id="KW-0418">Kinase</keyword>
<feature type="domain" description="Nucleoside diphosphate kinase-like" evidence="9">
    <location>
        <begin position="80"/>
        <end position="218"/>
    </location>
</feature>
<comment type="cofactor">
    <cofactor evidence="1">
        <name>Mg(2+)</name>
        <dbReference type="ChEBI" id="CHEBI:18420"/>
    </cofactor>
</comment>
<dbReference type="Proteomes" id="UP000269793">
    <property type="component" value="Chromosome II"/>
</dbReference>
<keyword evidence="5 10" id="KW-0808">Transferase</keyword>
<dbReference type="Gene3D" id="3.30.70.141">
    <property type="entry name" value="Nucleoside diphosphate kinase-like domain"/>
    <property type="match status" value="1"/>
</dbReference>
<evidence type="ECO:0000256" key="6">
    <source>
        <dbReference type="ARBA" id="ARBA00022777"/>
    </source>
</evidence>
<dbReference type="SUPFAM" id="SSF54919">
    <property type="entry name" value="Nucleoside diphosphate kinase, NDK"/>
    <property type="match status" value="1"/>
</dbReference>
<sequence length="231" mass="24777">MGRAGATSHPPTMFVRAAAMTSALRGAARAFTTASAAPVSRAVPLTVAATVGVAGLSLYSLPSVQLEGPRTIAGEYQTANERSFIMIKPDGVSRQIVGKIVDRFESRGYKLVAIKSVVPSEQLAKEHYSDLASRPFFPSLVKYITQGTPVIAMVWEGKDVIRQGRRMVGATKPLEADPGSIRGQYAVSVGRNIIHASDGFDSATKEIGLWFNESELASYEPCTWGQIMADN</sequence>
<comment type="similarity">
    <text evidence="2 7 8">Belongs to the NDK family.</text>
</comment>
<organism evidence="10 11">
    <name type="scientific">Malassezia restricta (strain ATCC 96810 / NBRC 103918 / CBS 7877)</name>
    <name type="common">Seborrheic dermatitis infection agent</name>
    <dbReference type="NCBI Taxonomy" id="425264"/>
    <lineage>
        <taxon>Eukaryota</taxon>
        <taxon>Fungi</taxon>
        <taxon>Dikarya</taxon>
        <taxon>Basidiomycota</taxon>
        <taxon>Ustilaginomycotina</taxon>
        <taxon>Malasseziomycetes</taxon>
        <taxon>Malasseziales</taxon>
        <taxon>Malasseziaceae</taxon>
        <taxon>Malassezia</taxon>
    </lineage>
</organism>
<dbReference type="SMART" id="SM00562">
    <property type="entry name" value="NDK"/>
    <property type="match status" value="1"/>
</dbReference>
<evidence type="ECO:0000256" key="8">
    <source>
        <dbReference type="RuleBase" id="RU004011"/>
    </source>
</evidence>
<dbReference type="EC" id="2.7.4.6" evidence="3"/>
<dbReference type="VEuPathDB" id="FungiDB:DNF11_1124"/>
<dbReference type="AlphaFoldDB" id="A0A3G2S280"/>
<dbReference type="GO" id="GO:0006228">
    <property type="term" value="P:UTP biosynthetic process"/>
    <property type="evidence" value="ECO:0007669"/>
    <property type="project" value="InterPro"/>
</dbReference>
<evidence type="ECO:0000256" key="5">
    <source>
        <dbReference type="ARBA" id="ARBA00022679"/>
    </source>
</evidence>
<dbReference type="InterPro" id="IPR034907">
    <property type="entry name" value="NDK-like_dom"/>
</dbReference>
<reference evidence="10 11" key="1">
    <citation type="submission" date="2018-10" db="EMBL/GenBank/DDBJ databases">
        <title>Complete genome sequence of Malassezia restricta CBS 7877.</title>
        <authorList>
            <person name="Morand S.C."/>
            <person name="Bertignac M."/>
            <person name="Iltis A."/>
            <person name="Kolder I."/>
            <person name="Pirovano W."/>
            <person name="Jourdain R."/>
            <person name="Clavaud C."/>
        </authorList>
    </citation>
    <scope>NUCLEOTIDE SEQUENCE [LARGE SCALE GENOMIC DNA]</scope>
    <source>
        <strain evidence="10 11">CBS 7877</strain>
    </source>
</reference>
<feature type="binding site" evidence="7">
    <location>
        <position position="88"/>
    </location>
    <ligand>
        <name>ATP</name>
        <dbReference type="ChEBI" id="CHEBI:30616"/>
    </ligand>
</feature>
<evidence type="ECO:0000256" key="7">
    <source>
        <dbReference type="PROSITE-ProRule" id="PRU00706"/>
    </source>
</evidence>
<gene>
    <name evidence="10" type="primary">awd</name>
    <name evidence="10" type="ORF">DNF11_1124</name>
</gene>
<protein>
    <recommendedName>
        <fullName evidence="4">Nucleoside diphosphate kinase</fullName>
        <ecNumber evidence="3">2.7.4.6</ecNumber>
    </recommendedName>
</protein>
<evidence type="ECO:0000256" key="3">
    <source>
        <dbReference type="ARBA" id="ARBA00012966"/>
    </source>
</evidence>
<dbReference type="HAMAP" id="MF_00451">
    <property type="entry name" value="NDP_kinase"/>
    <property type="match status" value="1"/>
</dbReference>
<evidence type="ECO:0000259" key="9">
    <source>
        <dbReference type="SMART" id="SM00562"/>
    </source>
</evidence>
<proteinExistence type="inferred from homology"/>
<dbReference type="PRINTS" id="PR01243">
    <property type="entry name" value="NUCDPKINASE"/>
</dbReference>
<feature type="binding site" evidence="7">
    <location>
        <position position="136"/>
    </location>
    <ligand>
        <name>ATP</name>
        <dbReference type="ChEBI" id="CHEBI:30616"/>
    </ligand>
</feature>
<name>A0A3G2S280_MALR7</name>
<dbReference type="CDD" id="cd04413">
    <property type="entry name" value="NDPk_I"/>
    <property type="match status" value="1"/>
</dbReference>
<evidence type="ECO:0000256" key="1">
    <source>
        <dbReference type="ARBA" id="ARBA00001946"/>
    </source>
</evidence>
<evidence type="ECO:0000313" key="10">
    <source>
        <dbReference type="EMBL" id="AYO42074.1"/>
    </source>
</evidence>
<dbReference type="GO" id="GO:0004550">
    <property type="term" value="F:nucleoside diphosphate kinase activity"/>
    <property type="evidence" value="ECO:0007669"/>
    <property type="project" value="UniProtKB-EC"/>
</dbReference>
<dbReference type="NCBIfam" id="NF001908">
    <property type="entry name" value="PRK00668.1"/>
    <property type="match status" value="1"/>
</dbReference>
<evidence type="ECO:0000313" key="11">
    <source>
        <dbReference type="Proteomes" id="UP000269793"/>
    </source>
</evidence>
<dbReference type="PROSITE" id="PS51374">
    <property type="entry name" value="NDPK_LIKE"/>
    <property type="match status" value="1"/>
</dbReference>
<dbReference type="Pfam" id="PF00334">
    <property type="entry name" value="NDK"/>
    <property type="match status" value="1"/>
</dbReference>
<feature type="binding site" evidence="7">
    <location>
        <position position="182"/>
    </location>
    <ligand>
        <name>ATP</name>
        <dbReference type="ChEBI" id="CHEBI:30616"/>
    </ligand>
</feature>
<keyword evidence="11" id="KW-1185">Reference proteome</keyword>